<accession>A0ACB8SY56</accession>
<reference evidence="1" key="2">
    <citation type="journal article" date="2022" name="New Phytol.">
        <title>Evolutionary transition to the ectomycorrhizal habit in the genomes of a hyperdiverse lineage of mushroom-forming fungi.</title>
        <authorList>
            <person name="Looney B."/>
            <person name="Miyauchi S."/>
            <person name="Morin E."/>
            <person name="Drula E."/>
            <person name="Courty P.E."/>
            <person name="Kohler A."/>
            <person name="Kuo A."/>
            <person name="LaButti K."/>
            <person name="Pangilinan J."/>
            <person name="Lipzen A."/>
            <person name="Riley R."/>
            <person name="Andreopoulos W."/>
            <person name="He G."/>
            <person name="Johnson J."/>
            <person name="Nolan M."/>
            <person name="Tritt A."/>
            <person name="Barry K.W."/>
            <person name="Grigoriev I.V."/>
            <person name="Nagy L.G."/>
            <person name="Hibbett D."/>
            <person name="Henrissat B."/>
            <person name="Matheny P.B."/>
            <person name="Labbe J."/>
            <person name="Martin F.M."/>
        </authorList>
    </citation>
    <scope>NUCLEOTIDE SEQUENCE</scope>
    <source>
        <strain evidence="1">HHB10654</strain>
    </source>
</reference>
<reference evidence="1" key="1">
    <citation type="submission" date="2021-03" db="EMBL/GenBank/DDBJ databases">
        <authorList>
            <consortium name="DOE Joint Genome Institute"/>
            <person name="Ahrendt S."/>
            <person name="Looney B.P."/>
            <person name="Miyauchi S."/>
            <person name="Morin E."/>
            <person name="Drula E."/>
            <person name="Courty P.E."/>
            <person name="Chicoki N."/>
            <person name="Fauchery L."/>
            <person name="Kohler A."/>
            <person name="Kuo A."/>
            <person name="Labutti K."/>
            <person name="Pangilinan J."/>
            <person name="Lipzen A."/>
            <person name="Riley R."/>
            <person name="Andreopoulos W."/>
            <person name="He G."/>
            <person name="Johnson J."/>
            <person name="Barry K.W."/>
            <person name="Grigoriev I.V."/>
            <person name="Nagy L."/>
            <person name="Hibbett D."/>
            <person name="Henrissat B."/>
            <person name="Matheny P.B."/>
            <person name="Labbe J."/>
            <person name="Martin F."/>
        </authorList>
    </citation>
    <scope>NUCLEOTIDE SEQUENCE</scope>
    <source>
        <strain evidence="1">HHB10654</strain>
    </source>
</reference>
<name>A0ACB8SY56_9AGAM</name>
<protein>
    <submittedName>
        <fullName evidence="1">Amidase signature enzyme</fullName>
    </submittedName>
</protein>
<dbReference type="EMBL" id="MU277214">
    <property type="protein sequence ID" value="KAI0061127.1"/>
    <property type="molecule type" value="Genomic_DNA"/>
</dbReference>
<evidence type="ECO:0000313" key="2">
    <source>
        <dbReference type="Proteomes" id="UP000814140"/>
    </source>
</evidence>
<sequence length="553" mass="58120">MNRSTVTDALTITWKQLGQTGPESALPVALPDLYEASIAELQDGLTKGHFTSVDLAKAYLARIDEVNNKGPALHAVIETNPNILRQAAALDAERAQGSRGPLHGIPILLKDNIATDHSEGMETTAGSLALIGAIPPRAAHVVSRLQSAGALLLGKANLSEWANFRGTVPQGFSARGGQTTCPYLPLASPSGSSGGSAVASAIGLAAATLGSETDGSIVSPGSRNNIVGLKPTVGWASRAGVIPIARAQDTVGPMARCVADVAVLMGAIAGRDERDEATLLQPEEVPDFVGLLAEDGLRGVRLGVPRSLVAGDEYMVAAFEEAVEVVKRLGAVVIDPAEFPDPEAMRNAKEKEMLVLYTEFKVGVEEYIAELTSVPTGVKTLADLIQFNIDHADKELAPPHYTSQSRFLTCQETSPDAAYLTALSESQELGRRRGIDAVLEEYGLDAILLPTDGKSSPGCATSTPAAIAGYPIVTVPLGFQPDSRVADAATPIIKDGPGLPFGLAFVGTAWSDAQLLRYAYAFEQATRTRRRRRAYDAAVPKTQLADVMGRAGV</sequence>
<organism evidence="1 2">
    <name type="scientific">Artomyces pyxidatus</name>
    <dbReference type="NCBI Taxonomy" id="48021"/>
    <lineage>
        <taxon>Eukaryota</taxon>
        <taxon>Fungi</taxon>
        <taxon>Dikarya</taxon>
        <taxon>Basidiomycota</taxon>
        <taxon>Agaricomycotina</taxon>
        <taxon>Agaricomycetes</taxon>
        <taxon>Russulales</taxon>
        <taxon>Auriscalpiaceae</taxon>
        <taxon>Artomyces</taxon>
    </lineage>
</organism>
<gene>
    <name evidence="1" type="ORF">BV25DRAFT_1839177</name>
</gene>
<keyword evidence="2" id="KW-1185">Reference proteome</keyword>
<evidence type="ECO:0000313" key="1">
    <source>
        <dbReference type="EMBL" id="KAI0061127.1"/>
    </source>
</evidence>
<comment type="caution">
    <text evidence="1">The sequence shown here is derived from an EMBL/GenBank/DDBJ whole genome shotgun (WGS) entry which is preliminary data.</text>
</comment>
<dbReference type="Proteomes" id="UP000814140">
    <property type="component" value="Unassembled WGS sequence"/>
</dbReference>
<proteinExistence type="predicted"/>